<sequence>MPSRYLTAIYQDGGRELPSVDCWGLTTIARSELYGLPGLSKFGEVTRLGIHAFQRSYRAEVGRALERCEPFPGAIAAAMKGDICAHVALVVLKDDRLQVLEINPGSGARIIRLQEFKDNYMTVVFYRDRDLCKQA</sequence>
<evidence type="ECO:0000313" key="2">
    <source>
        <dbReference type="EMBL" id="SDT07257.1"/>
    </source>
</evidence>
<protein>
    <recommendedName>
        <fullName evidence="5">NlpC/P60 domain-containing protein</fullName>
    </recommendedName>
</protein>
<dbReference type="Proteomes" id="UP000052019">
    <property type="component" value="Unassembled WGS sequence"/>
</dbReference>
<gene>
    <name evidence="2" type="ORF">SAMN04490205_4656</name>
    <name evidence="1" type="ORF">TU79_10675</name>
</gene>
<evidence type="ECO:0000313" key="1">
    <source>
        <dbReference type="EMBL" id="KRP60304.1"/>
    </source>
</evidence>
<proteinExistence type="predicted"/>
<dbReference type="EMBL" id="JYLK01000006">
    <property type="protein sequence ID" value="KRP60304.1"/>
    <property type="molecule type" value="Genomic_DNA"/>
</dbReference>
<reference evidence="1 3" key="1">
    <citation type="submission" date="2015-02" db="EMBL/GenBank/DDBJ databases">
        <title>Two Pseudomonas sp. nov. isolated from raw milk.</title>
        <authorList>
            <person name="Wenning M."/>
            <person name="von Neubeck M."/>
            <person name="Huptas C."/>
            <person name="Scherer S."/>
        </authorList>
    </citation>
    <scope>NUCLEOTIDE SEQUENCE [LARGE SCALE GENOMIC DNA]</scope>
    <source>
        <strain evidence="1 3">DSM 14937</strain>
    </source>
</reference>
<dbReference type="PATRIC" id="fig|200450.4.peg.4171"/>
<evidence type="ECO:0000313" key="4">
    <source>
        <dbReference type="Proteomes" id="UP000183126"/>
    </source>
</evidence>
<dbReference type="RefSeq" id="WP_057007955.1">
    <property type="nucleotide sequence ID" value="NZ_JYLK01000006.1"/>
</dbReference>
<organism evidence="1 3">
    <name type="scientific">Pseudomonas trivialis</name>
    <dbReference type="NCBI Taxonomy" id="200450"/>
    <lineage>
        <taxon>Bacteria</taxon>
        <taxon>Pseudomonadati</taxon>
        <taxon>Pseudomonadota</taxon>
        <taxon>Gammaproteobacteria</taxon>
        <taxon>Pseudomonadales</taxon>
        <taxon>Pseudomonadaceae</taxon>
        <taxon>Pseudomonas</taxon>
    </lineage>
</organism>
<dbReference type="OrthoDB" id="9182016at2"/>
<dbReference type="Proteomes" id="UP000183126">
    <property type="component" value="Chromosome I"/>
</dbReference>
<evidence type="ECO:0000313" key="3">
    <source>
        <dbReference type="Proteomes" id="UP000052019"/>
    </source>
</evidence>
<keyword evidence="4" id="KW-1185">Reference proteome</keyword>
<accession>A0A0R2ZGN9</accession>
<dbReference type="AlphaFoldDB" id="A0A0R2ZGN9"/>
<evidence type="ECO:0008006" key="5">
    <source>
        <dbReference type="Google" id="ProtNLM"/>
    </source>
</evidence>
<dbReference type="EMBL" id="LT629760">
    <property type="protein sequence ID" value="SDT07257.1"/>
    <property type="molecule type" value="Genomic_DNA"/>
</dbReference>
<reference evidence="2 4" key="2">
    <citation type="submission" date="2016-10" db="EMBL/GenBank/DDBJ databases">
        <authorList>
            <person name="Varghese N."/>
            <person name="Submissions S."/>
        </authorList>
    </citation>
    <scope>NUCLEOTIDE SEQUENCE [LARGE SCALE GENOMIC DNA]</scope>
    <source>
        <strain evidence="2 4">BS3111</strain>
    </source>
</reference>
<name>A0A0R2ZGN9_9PSED</name>